<keyword evidence="2" id="KW-1185">Reference proteome</keyword>
<dbReference type="Proteomes" id="UP000504603">
    <property type="component" value="Unplaced"/>
</dbReference>
<dbReference type="KEGG" id="mcha:111023206"/>
<dbReference type="OrthoDB" id="1707111at2759"/>
<proteinExistence type="predicted"/>
<protein>
    <submittedName>
        <fullName evidence="3">Uncharacterized protein LOC111023206</fullName>
    </submittedName>
</protein>
<evidence type="ECO:0000259" key="1">
    <source>
        <dbReference type="Pfam" id="PF07727"/>
    </source>
</evidence>
<evidence type="ECO:0000313" key="2">
    <source>
        <dbReference type="Proteomes" id="UP000504603"/>
    </source>
</evidence>
<feature type="domain" description="Reverse transcriptase Ty1/copia-type" evidence="1">
    <location>
        <begin position="11"/>
        <end position="110"/>
    </location>
</feature>
<accession>A0A6J1DQ66</accession>
<name>A0A6J1DQ66_MOMCH</name>
<sequence>MTAELKAMEINKTWSVVPLSPRQHSIECKWVYKMKHNFDGSIEHYKAPLVAKGYTQQEGIDFIETFSLVAKLVTVKIFLTIAASYNWPLIQLDVNNAFLHGDLFEEFYMDMSLYIWSSRGAHGLSPS</sequence>
<dbReference type="InterPro" id="IPR013103">
    <property type="entry name" value="RVT_2"/>
</dbReference>
<reference evidence="3" key="1">
    <citation type="submission" date="2025-08" db="UniProtKB">
        <authorList>
            <consortium name="RefSeq"/>
        </authorList>
    </citation>
    <scope>IDENTIFICATION</scope>
    <source>
        <strain evidence="3">OHB3-1</strain>
    </source>
</reference>
<evidence type="ECO:0000313" key="3">
    <source>
        <dbReference type="RefSeq" id="XP_022156273.1"/>
    </source>
</evidence>
<dbReference type="AlphaFoldDB" id="A0A6J1DQ66"/>
<dbReference type="RefSeq" id="XP_022156273.1">
    <property type="nucleotide sequence ID" value="XM_022300581.1"/>
</dbReference>
<dbReference type="GeneID" id="111023206"/>
<dbReference type="Pfam" id="PF07727">
    <property type="entry name" value="RVT_2"/>
    <property type="match status" value="1"/>
</dbReference>
<organism evidence="2 3">
    <name type="scientific">Momordica charantia</name>
    <name type="common">Bitter gourd</name>
    <name type="synonym">Balsam pear</name>
    <dbReference type="NCBI Taxonomy" id="3673"/>
    <lineage>
        <taxon>Eukaryota</taxon>
        <taxon>Viridiplantae</taxon>
        <taxon>Streptophyta</taxon>
        <taxon>Embryophyta</taxon>
        <taxon>Tracheophyta</taxon>
        <taxon>Spermatophyta</taxon>
        <taxon>Magnoliopsida</taxon>
        <taxon>eudicotyledons</taxon>
        <taxon>Gunneridae</taxon>
        <taxon>Pentapetalae</taxon>
        <taxon>rosids</taxon>
        <taxon>fabids</taxon>
        <taxon>Cucurbitales</taxon>
        <taxon>Cucurbitaceae</taxon>
        <taxon>Momordiceae</taxon>
        <taxon>Momordica</taxon>
    </lineage>
</organism>
<gene>
    <name evidence="3" type="primary">LOC111023206</name>
</gene>